<accession>A0A543CWW6</accession>
<gene>
    <name evidence="4" type="ORF">FB558_8497</name>
</gene>
<dbReference type="EMBL" id="VFPA01000009">
    <property type="protein sequence ID" value="TQM01606.1"/>
    <property type="molecule type" value="Genomic_DNA"/>
</dbReference>
<comment type="caution">
    <text evidence="4">The sequence shown here is derived from an EMBL/GenBank/DDBJ whole genome shotgun (WGS) entry which is preliminary data.</text>
</comment>
<dbReference type="InterPro" id="IPR009003">
    <property type="entry name" value="Peptidase_S1_PA"/>
</dbReference>
<feature type="chain" id="PRO_5021935777" evidence="3">
    <location>
        <begin position="38"/>
        <end position="461"/>
    </location>
</feature>
<dbReference type="InterPro" id="IPR043504">
    <property type="entry name" value="Peptidase_S1_PA_chymotrypsin"/>
</dbReference>
<evidence type="ECO:0000313" key="5">
    <source>
        <dbReference type="Proteomes" id="UP000315677"/>
    </source>
</evidence>
<evidence type="ECO:0000313" key="4">
    <source>
        <dbReference type="EMBL" id="TQM01606.1"/>
    </source>
</evidence>
<dbReference type="Proteomes" id="UP000315677">
    <property type="component" value="Unassembled WGS sequence"/>
</dbReference>
<feature type="region of interest" description="Disordered" evidence="1">
    <location>
        <begin position="35"/>
        <end position="77"/>
    </location>
</feature>
<protein>
    <submittedName>
        <fullName evidence="4">Trypsin-like peptidase</fullName>
    </submittedName>
</protein>
<keyword evidence="2" id="KW-0472">Membrane</keyword>
<feature type="region of interest" description="Disordered" evidence="1">
    <location>
        <begin position="437"/>
        <end position="461"/>
    </location>
</feature>
<evidence type="ECO:0000256" key="1">
    <source>
        <dbReference type="SAM" id="MobiDB-lite"/>
    </source>
</evidence>
<reference evidence="4 5" key="1">
    <citation type="submission" date="2019-06" db="EMBL/GenBank/DDBJ databases">
        <title>Sequencing the genomes of 1000 actinobacteria strains.</title>
        <authorList>
            <person name="Klenk H.-P."/>
        </authorList>
    </citation>
    <scope>NUCLEOTIDE SEQUENCE [LARGE SCALE GENOMIC DNA]</scope>
    <source>
        <strain evidence="4 5">DSM 45301</strain>
    </source>
</reference>
<name>A0A543CWW6_9PSEU</name>
<feature type="compositionally biased region" description="Low complexity" evidence="1">
    <location>
        <begin position="47"/>
        <end position="58"/>
    </location>
</feature>
<dbReference type="Pfam" id="PF13365">
    <property type="entry name" value="Trypsin_2"/>
    <property type="match status" value="1"/>
</dbReference>
<keyword evidence="2" id="KW-0812">Transmembrane</keyword>
<organism evidence="4 5">
    <name type="scientific">Pseudonocardia kunmingensis</name>
    <dbReference type="NCBI Taxonomy" id="630975"/>
    <lineage>
        <taxon>Bacteria</taxon>
        <taxon>Bacillati</taxon>
        <taxon>Actinomycetota</taxon>
        <taxon>Actinomycetes</taxon>
        <taxon>Pseudonocardiales</taxon>
        <taxon>Pseudonocardiaceae</taxon>
        <taxon>Pseudonocardia</taxon>
    </lineage>
</organism>
<dbReference type="Gene3D" id="2.40.10.10">
    <property type="entry name" value="Trypsin-like serine proteases"/>
    <property type="match status" value="1"/>
</dbReference>
<keyword evidence="2" id="KW-1133">Transmembrane helix</keyword>
<feature type="transmembrane region" description="Helical" evidence="2">
    <location>
        <begin position="414"/>
        <end position="433"/>
    </location>
</feature>
<dbReference type="SUPFAM" id="SSF50494">
    <property type="entry name" value="Trypsin-like serine proteases"/>
    <property type="match status" value="1"/>
</dbReference>
<keyword evidence="5" id="KW-1185">Reference proteome</keyword>
<feature type="region of interest" description="Disordered" evidence="1">
    <location>
        <begin position="371"/>
        <end position="409"/>
    </location>
</feature>
<keyword evidence="3" id="KW-0732">Signal</keyword>
<proteinExistence type="predicted"/>
<feature type="signal peptide" evidence="3">
    <location>
        <begin position="1"/>
        <end position="37"/>
    </location>
</feature>
<feature type="compositionally biased region" description="Low complexity" evidence="1">
    <location>
        <begin position="371"/>
        <end position="392"/>
    </location>
</feature>
<dbReference type="AlphaFoldDB" id="A0A543CWW6"/>
<evidence type="ECO:0000256" key="3">
    <source>
        <dbReference type="SAM" id="SignalP"/>
    </source>
</evidence>
<sequence>MRADHPEPTSFTRCLQRTGLVLSTVCLGLSMSGAAAVAEPPPPTPTPVTGTEPALAPSAPVPVPPRHPATADGPAVTEPAPAALNSLIDPAMLESLQQSIVGLVIVWSEHEDPFAWLTAPPQDPAATPEPELPVFSICTGWFDTPTTIATAGHCVDPEEGRIAMHLERGGVDPETGLPTPVDYSRPAPTATVYAFQPRELPGAVLTSPVIVRVHSFRKATDGDTAKLEVHGMPPAKPLAIAPTAPKLGEPVTSIGFPGVNISDTDGVNIDKLLEGGGATPAEILQDSRLHPVNTSGTIMSRQFRQGVAVYQVNADFAGGLSGGPTVNSRGEVYGINSMMTVAFFAQNFNVITDTGMLREFLGHSQPQPQLQLEPQAEVPPAVADPAASTAPVQPASQASAEAARSDTPAGGAPVGWIVAGSVLGGAVVGGLVIPRLRRSRRGPAAGEPADKAATTPEPAST</sequence>
<dbReference type="PANTHER" id="PTHR48125:SF10">
    <property type="entry name" value="OS12G0136300 PROTEIN"/>
    <property type="match status" value="1"/>
</dbReference>
<evidence type="ECO:0000256" key="2">
    <source>
        <dbReference type="SAM" id="Phobius"/>
    </source>
</evidence>
<dbReference type="PANTHER" id="PTHR48125">
    <property type="entry name" value="LP07818P1"/>
    <property type="match status" value="1"/>
</dbReference>